<reference evidence="1 2" key="1">
    <citation type="submission" date="2016-03" db="EMBL/GenBank/DDBJ databases">
        <title>Niastella vici sp. nov., isolated from farmland soil.</title>
        <authorList>
            <person name="Chen L."/>
            <person name="Wang D."/>
            <person name="Yang S."/>
            <person name="Wang G."/>
        </authorList>
    </citation>
    <scope>NUCLEOTIDE SEQUENCE [LARGE SCALE GENOMIC DNA]</scope>
    <source>
        <strain evidence="1 2">DJ57</strain>
    </source>
</reference>
<sequence>MTDGAPRQIKIGKRTIKFKATVHDVVAILVKACIYGNNRNLIFRSLSEGYKYSIEESDGLYILVVEQ</sequence>
<organism evidence="1 2">
    <name type="scientific">Niastella vici</name>
    <dbReference type="NCBI Taxonomy" id="1703345"/>
    <lineage>
        <taxon>Bacteria</taxon>
        <taxon>Pseudomonadati</taxon>
        <taxon>Bacteroidota</taxon>
        <taxon>Chitinophagia</taxon>
        <taxon>Chitinophagales</taxon>
        <taxon>Chitinophagaceae</taxon>
        <taxon>Niastella</taxon>
    </lineage>
</organism>
<evidence type="ECO:0000313" key="1">
    <source>
        <dbReference type="EMBL" id="OQP60206.1"/>
    </source>
</evidence>
<dbReference type="Proteomes" id="UP000192796">
    <property type="component" value="Unassembled WGS sequence"/>
</dbReference>
<keyword evidence="2" id="KW-1185">Reference proteome</keyword>
<dbReference type="EMBL" id="LVYD01000065">
    <property type="protein sequence ID" value="OQP60206.1"/>
    <property type="molecule type" value="Genomic_DNA"/>
</dbReference>
<evidence type="ECO:0000313" key="2">
    <source>
        <dbReference type="Proteomes" id="UP000192796"/>
    </source>
</evidence>
<gene>
    <name evidence="1" type="ORF">A3860_34585</name>
</gene>
<accession>A0A1V9FPM7</accession>
<name>A0A1V9FPM7_9BACT</name>
<proteinExistence type="predicted"/>
<dbReference type="InterPro" id="IPR045738">
    <property type="entry name" value="DUF6088"/>
</dbReference>
<dbReference type="Pfam" id="PF19570">
    <property type="entry name" value="DUF6088"/>
    <property type="match status" value="1"/>
</dbReference>
<protein>
    <submittedName>
        <fullName evidence="1">Uncharacterized protein</fullName>
    </submittedName>
</protein>
<comment type="caution">
    <text evidence="1">The sequence shown here is derived from an EMBL/GenBank/DDBJ whole genome shotgun (WGS) entry which is preliminary data.</text>
</comment>
<dbReference type="AlphaFoldDB" id="A0A1V9FPM7"/>